<protein>
    <submittedName>
        <fullName evidence="2">Phenylacetate--CoA ligase family protein</fullName>
    </submittedName>
</protein>
<dbReference type="AlphaFoldDB" id="A0A6G4TV66"/>
<organism evidence="2 3">
    <name type="scientific">Streptomyces coryli</name>
    <dbReference type="NCBI Taxonomy" id="1128680"/>
    <lineage>
        <taxon>Bacteria</taxon>
        <taxon>Bacillati</taxon>
        <taxon>Actinomycetota</taxon>
        <taxon>Actinomycetes</taxon>
        <taxon>Kitasatosporales</taxon>
        <taxon>Streptomycetaceae</taxon>
        <taxon>Streptomyces</taxon>
    </lineage>
</organism>
<accession>A0A6G4TV66</accession>
<name>A0A6G4TV66_9ACTN</name>
<dbReference type="PANTHER" id="PTHR43845:SF1">
    <property type="entry name" value="BLR5969 PROTEIN"/>
    <property type="match status" value="1"/>
</dbReference>
<dbReference type="RefSeq" id="WP_165232760.1">
    <property type="nucleotide sequence ID" value="NZ_JAAKZV010000014.1"/>
</dbReference>
<dbReference type="InterPro" id="IPR042099">
    <property type="entry name" value="ANL_N_sf"/>
</dbReference>
<evidence type="ECO:0000313" key="2">
    <source>
        <dbReference type="EMBL" id="NGN63420.1"/>
    </source>
</evidence>
<dbReference type="Gene3D" id="3.40.50.12780">
    <property type="entry name" value="N-terminal domain of ligase-like"/>
    <property type="match status" value="1"/>
</dbReference>
<dbReference type="SUPFAM" id="SSF56801">
    <property type="entry name" value="Acetyl-CoA synthetase-like"/>
    <property type="match status" value="1"/>
</dbReference>
<feature type="region of interest" description="Disordered" evidence="1">
    <location>
        <begin position="453"/>
        <end position="475"/>
    </location>
</feature>
<sequence length="475" mass="51823">MFTRYDPESAALTDELRERFDEFGEGKWTAAELENHQTGKLREVLAYVRANSPFYREKLRDIPDSVLAGLRVGDIRNLPFTTKQDLQQAQFDVLSLPVSDAWTVYETTGTTGNPTPCPRTNGDSIHNNTVLTAYYRDIFARHGNRQVIGISGPTELHATGDTFGDVCRNLGHTVAKMWPHSPVIGFDRALEVMRLLPVTGLFCTPGMALRLAQKAVEAGLDPRRDFSLDLIMLTGELLSPSLRDNIGTVWGADAHNCLYASQEASVLAAATSDGTLRTAPLINHYEVIDPGTGEPAAPGPDGVRSGELVVTNLYTGAKPLVRYRTGDLVRMSEPGPGAAVPAPALEPIGRVRDRLEINGHVVGGYDLENLLLRRFRGYLDYQITVTRDDTGTDLLTLTLNTDLYRQGGTDTQRAVADCREELDTALSVAFGDPGPITSTGAMVSWKAARVVDRRDPRATTSTESRSAERIAAARA</sequence>
<evidence type="ECO:0000313" key="3">
    <source>
        <dbReference type="Proteomes" id="UP000481583"/>
    </source>
</evidence>
<keyword evidence="3" id="KW-1185">Reference proteome</keyword>
<dbReference type="Proteomes" id="UP000481583">
    <property type="component" value="Unassembled WGS sequence"/>
</dbReference>
<reference evidence="2 3" key="1">
    <citation type="submission" date="2020-02" db="EMBL/GenBank/DDBJ databases">
        <title>Whole-genome analyses of novel actinobacteria.</title>
        <authorList>
            <person name="Sahin N."/>
        </authorList>
    </citation>
    <scope>NUCLEOTIDE SEQUENCE [LARGE SCALE GENOMIC DNA]</scope>
    <source>
        <strain evidence="2 3">A7024</strain>
    </source>
</reference>
<dbReference type="PANTHER" id="PTHR43845">
    <property type="entry name" value="BLR5969 PROTEIN"/>
    <property type="match status" value="1"/>
</dbReference>
<dbReference type="GO" id="GO:0016874">
    <property type="term" value="F:ligase activity"/>
    <property type="evidence" value="ECO:0007669"/>
    <property type="project" value="UniProtKB-KW"/>
</dbReference>
<keyword evidence="2" id="KW-0436">Ligase</keyword>
<comment type="caution">
    <text evidence="2">The sequence shown here is derived from an EMBL/GenBank/DDBJ whole genome shotgun (WGS) entry which is preliminary data.</text>
</comment>
<evidence type="ECO:0000256" key="1">
    <source>
        <dbReference type="SAM" id="MobiDB-lite"/>
    </source>
</evidence>
<proteinExistence type="predicted"/>
<gene>
    <name evidence="2" type="ORF">G5C51_05820</name>
</gene>
<dbReference type="EMBL" id="JAAKZV010000014">
    <property type="protein sequence ID" value="NGN63420.1"/>
    <property type="molecule type" value="Genomic_DNA"/>
</dbReference>